<dbReference type="GO" id="GO:0016705">
    <property type="term" value="F:oxidoreductase activity, acting on paired donors, with incorporation or reduction of molecular oxygen"/>
    <property type="evidence" value="ECO:0007669"/>
    <property type="project" value="InterPro"/>
</dbReference>
<evidence type="ECO:0000256" key="18">
    <source>
        <dbReference type="ARBA" id="ARBA00048679"/>
    </source>
</evidence>
<dbReference type="PROSITE" id="PS00086">
    <property type="entry name" value="CYTOCHROME_P450"/>
    <property type="match status" value="1"/>
</dbReference>
<dbReference type="PANTHER" id="PTHR24296">
    <property type="entry name" value="CYTOCHROME P450"/>
    <property type="match status" value="1"/>
</dbReference>
<evidence type="ECO:0000256" key="3">
    <source>
        <dbReference type="ARBA" id="ARBA00012513"/>
    </source>
</evidence>
<dbReference type="Gene3D" id="1.10.630.10">
    <property type="entry name" value="Cytochrome P450"/>
    <property type="match status" value="1"/>
</dbReference>
<keyword evidence="11" id="KW-0067">ATP-binding</keyword>
<keyword evidence="22" id="KW-1185">Reference proteome</keyword>
<protein>
    <recommendedName>
        <fullName evidence="3">non-specific serine/threonine protein kinase</fullName>
        <ecNumber evidence="3">2.7.11.1</ecNumber>
    </recommendedName>
</protein>
<evidence type="ECO:0000259" key="20">
    <source>
        <dbReference type="PROSITE" id="PS50011"/>
    </source>
</evidence>
<evidence type="ECO:0000256" key="5">
    <source>
        <dbReference type="ARBA" id="ARBA00022617"/>
    </source>
</evidence>
<keyword evidence="15" id="KW-0503">Monooxygenase</keyword>
<evidence type="ECO:0000256" key="1">
    <source>
        <dbReference type="ARBA" id="ARBA00004167"/>
    </source>
</evidence>
<dbReference type="Pfam" id="PF00069">
    <property type="entry name" value="Pkinase"/>
    <property type="match status" value="1"/>
</dbReference>
<sequence length="1119" mass="123020">MVTKGGVTRYQFDHSTSLLHAANLCTFTSAIPVVVSQRTVADHLRISTISLLVSVPSRISRNVCAGLIVVPLHSFDFGGGMKVAGEKSGGLCAQFLILALGLHDDKAFHQMDRIPELKMTSSQNSFILKVSGVHANLLESEVNGTMVDQNESMPEVDSIEGGRSSFNGASHPLEPMDTDLVKLVYVAIDQEKSDAGCLLKGISTKGPLPPDKSFPIELNESDSLSSSFAMPRVGNVSPHNSIDSNGVVTAMSIVKLVRETESLESIKTSISRASDSSGISDDSCWSFITGSVNKPHKGNDPRWKAILTVRSRDGILGMSQFRLLKRVGCGNIGSVYLSELSGTRCYFAMKVMDKASLASRKKFLCLVMEFCPGGDLHKLTQRQPGKHFSEYAARFYAAEVLPALEHLHMLGVVYRDLKSENVFARDDGHIMLSDFDLSLRCVNKKKTRKPWAETPRQQVAVLPELVVEPTTARSMSFVGTHGYLAPKIIKGEEHGSAVDWWIFGIFLHELLSGKTPFKGSSNIASLFNVVVQHLSRGAKAGGARVTAKFRATNGFGTSSKRIVAADVKPGGKYLDFECMDPPRVNVVMELVTVVVLLGFVAAYAVWFARLASGLRGPRVWPVVGSLPGLVQHSERMHEWIADNLRGAGGTYQTCICAVPGLARRQGLVTVTCEPRNLEHVLRTRFENYPKGPTWHAVFRDLLGDGIFNSDGETWLAQRKTAALEFTTRTLRAAMSRWVSRSIHRCLIPILKEASAASASVDLQDLLLRLTFDNICGLAFGKDPETLAPELPENSFAAAFDRATEASLRRFILPEVVWRFKKWLRVGMEATLSRSVARVDGYLSAIIKARKLELGDGGAGGRSYDDLLSRFMKKGEYADSFLQHVVLNFILAGRDTSSVALCWFFWLVSVHPAVERRIVAELVAVLTESRGGDPSEWLAAPLAFEELDRLVYLKAALSETLRLYPSVPEDSKYVHSDDVLPDGTFVPAGSSITYSIYSAGRMKSVWGDDCLEFRPERWLSPDGKRFEPHDSFKFVAFNAGPRICLGKDLAYLQMKSVAASVLLRHRLKVAAGHRVEQKMSLTLFMKDGLRMNVFDRDLTCEFGRASRPGTSPSAVVETAA</sequence>
<dbReference type="Gene3D" id="3.30.200.20">
    <property type="entry name" value="Phosphorylase Kinase, domain 1"/>
    <property type="match status" value="2"/>
</dbReference>
<dbReference type="InterPro" id="IPR036396">
    <property type="entry name" value="Cyt_P450_sf"/>
</dbReference>
<comment type="cofactor">
    <cofactor evidence="19">
        <name>heme</name>
        <dbReference type="ChEBI" id="CHEBI:30413"/>
    </cofactor>
</comment>
<keyword evidence="5 19" id="KW-0349">Heme</keyword>
<dbReference type="SMART" id="SM00220">
    <property type="entry name" value="S_TKc"/>
    <property type="match status" value="1"/>
</dbReference>
<dbReference type="GO" id="GO:0006629">
    <property type="term" value="P:lipid metabolic process"/>
    <property type="evidence" value="ECO:0007669"/>
    <property type="project" value="UniProtKB-ARBA"/>
</dbReference>
<dbReference type="CDD" id="cd11064">
    <property type="entry name" value="CYP86A"/>
    <property type="match status" value="1"/>
</dbReference>
<dbReference type="PROSITE" id="PS50011">
    <property type="entry name" value="PROTEIN_KINASE_DOM"/>
    <property type="match status" value="1"/>
</dbReference>
<evidence type="ECO:0000256" key="12">
    <source>
        <dbReference type="ARBA" id="ARBA00022989"/>
    </source>
</evidence>
<keyword evidence="14 19" id="KW-0408">Iron</keyword>
<evidence type="ECO:0000256" key="15">
    <source>
        <dbReference type="ARBA" id="ARBA00023033"/>
    </source>
</evidence>
<comment type="catalytic activity">
    <reaction evidence="18">
        <text>L-seryl-[protein] + ATP = O-phospho-L-seryl-[protein] + ADP + H(+)</text>
        <dbReference type="Rhea" id="RHEA:17989"/>
        <dbReference type="Rhea" id="RHEA-COMP:9863"/>
        <dbReference type="Rhea" id="RHEA-COMP:11604"/>
        <dbReference type="ChEBI" id="CHEBI:15378"/>
        <dbReference type="ChEBI" id="CHEBI:29999"/>
        <dbReference type="ChEBI" id="CHEBI:30616"/>
        <dbReference type="ChEBI" id="CHEBI:83421"/>
        <dbReference type="ChEBI" id="CHEBI:456216"/>
        <dbReference type="EC" id="2.7.11.1"/>
    </reaction>
</comment>
<keyword evidence="4" id="KW-0723">Serine/threonine-protein kinase</keyword>
<dbReference type="SUPFAM" id="SSF56112">
    <property type="entry name" value="Protein kinase-like (PK-like)"/>
    <property type="match status" value="1"/>
</dbReference>
<evidence type="ECO:0000256" key="4">
    <source>
        <dbReference type="ARBA" id="ARBA00022527"/>
    </source>
</evidence>
<dbReference type="PRINTS" id="PR00463">
    <property type="entry name" value="EP450I"/>
</dbReference>
<comment type="similarity">
    <text evidence="2">Belongs to the cytochrome P450 family.</text>
</comment>
<dbReference type="GO" id="GO:0004497">
    <property type="term" value="F:monooxygenase activity"/>
    <property type="evidence" value="ECO:0007669"/>
    <property type="project" value="UniProtKB-KW"/>
</dbReference>
<keyword evidence="6" id="KW-0808">Transferase</keyword>
<dbReference type="PRINTS" id="PR00385">
    <property type="entry name" value="P450"/>
</dbReference>
<keyword evidence="9" id="KW-0547">Nucleotide-binding</keyword>
<keyword evidence="7" id="KW-0812">Transmembrane</keyword>
<keyword evidence="8 19" id="KW-0479">Metal-binding</keyword>
<keyword evidence="16" id="KW-0472">Membrane</keyword>
<dbReference type="EMBL" id="JACMSC010000006">
    <property type="protein sequence ID" value="KAG6518746.1"/>
    <property type="molecule type" value="Genomic_DNA"/>
</dbReference>
<evidence type="ECO:0000256" key="17">
    <source>
        <dbReference type="ARBA" id="ARBA00047899"/>
    </source>
</evidence>
<evidence type="ECO:0000256" key="13">
    <source>
        <dbReference type="ARBA" id="ARBA00023002"/>
    </source>
</evidence>
<evidence type="ECO:0000256" key="7">
    <source>
        <dbReference type="ARBA" id="ARBA00022692"/>
    </source>
</evidence>
<gene>
    <name evidence="21" type="ORF">ZIOFF_022227</name>
</gene>
<dbReference type="GO" id="GO:0005524">
    <property type="term" value="F:ATP binding"/>
    <property type="evidence" value="ECO:0007669"/>
    <property type="project" value="UniProtKB-KW"/>
</dbReference>
<dbReference type="AlphaFoldDB" id="A0A8J5L946"/>
<dbReference type="FunFam" id="1.10.630.10:FF:000044">
    <property type="entry name" value="Cytochrome P450"/>
    <property type="match status" value="1"/>
</dbReference>
<proteinExistence type="inferred from homology"/>
<accession>A0A8J5L946</accession>
<evidence type="ECO:0000256" key="16">
    <source>
        <dbReference type="ARBA" id="ARBA00023136"/>
    </source>
</evidence>
<comment type="subcellular location">
    <subcellularLocation>
        <location evidence="1">Membrane</location>
        <topology evidence="1">Single-pass membrane protein</topology>
    </subcellularLocation>
</comment>
<feature type="binding site" description="axial binding residue" evidence="19">
    <location>
        <position position="1043"/>
    </location>
    <ligand>
        <name>heme</name>
        <dbReference type="ChEBI" id="CHEBI:30413"/>
    </ligand>
    <ligandPart>
        <name>Fe</name>
        <dbReference type="ChEBI" id="CHEBI:18248"/>
    </ligandPart>
</feature>
<comment type="caution">
    <text evidence="21">The sequence shown here is derived from an EMBL/GenBank/DDBJ whole genome shotgun (WGS) entry which is preliminary data.</text>
</comment>
<keyword evidence="12" id="KW-1133">Transmembrane helix</keyword>
<name>A0A8J5L946_ZINOF</name>
<evidence type="ECO:0000256" key="6">
    <source>
        <dbReference type="ARBA" id="ARBA00022679"/>
    </source>
</evidence>
<dbReference type="SUPFAM" id="SSF48264">
    <property type="entry name" value="Cytochrome P450"/>
    <property type="match status" value="1"/>
</dbReference>
<evidence type="ECO:0000256" key="10">
    <source>
        <dbReference type="ARBA" id="ARBA00022777"/>
    </source>
</evidence>
<dbReference type="Proteomes" id="UP000734854">
    <property type="component" value="Unassembled WGS sequence"/>
</dbReference>
<evidence type="ECO:0000256" key="8">
    <source>
        <dbReference type="ARBA" id="ARBA00022723"/>
    </source>
</evidence>
<dbReference type="GO" id="GO:0016020">
    <property type="term" value="C:membrane"/>
    <property type="evidence" value="ECO:0007669"/>
    <property type="project" value="UniProtKB-SubCell"/>
</dbReference>
<dbReference type="InterPro" id="IPR002401">
    <property type="entry name" value="Cyt_P450_E_grp-I"/>
</dbReference>
<evidence type="ECO:0000256" key="14">
    <source>
        <dbReference type="ARBA" id="ARBA00023004"/>
    </source>
</evidence>
<evidence type="ECO:0000256" key="19">
    <source>
        <dbReference type="PIRSR" id="PIRSR602401-1"/>
    </source>
</evidence>
<dbReference type="FunFam" id="1.10.510.10:FF:000294">
    <property type="entry name" value="Serine/threonine-protein kinase OXI1"/>
    <property type="match status" value="1"/>
</dbReference>
<dbReference type="EC" id="2.7.11.1" evidence="3"/>
<evidence type="ECO:0000256" key="11">
    <source>
        <dbReference type="ARBA" id="ARBA00022840"/>
    </source>
</evidence>
<dbReference type="Gene3D" id="1.10.510.10">
    <property type="entry name" value="Transferase(Phosphotransferase) domain 1"/>
    <property type="match status" value="1"/>
</dbReference>
<feature type="domain" description="Protein kinase" evidence="20">
    <location>
        <begin position="222"/>
        <end position="574"/>
    </location>
</feature>
<dbReference type="InterPro" id="IPR001128">
    <property type="entry name" value="Cyt_P450"/>
</dbReference>
<dbReference type="GO" id="GO:0004674">
    <property type="term" value="F:protein serine/threonine kinase activity"/>
    <property type="evidence" value="ECO:0007669"/>
    <property type="project" value="UniProtKB-KW"/>
</dbReference>
<dbReference type="InterPro" id="IPR000719">
    <property type="entry name" value="Prot_kinase_dom"/>
</dbReference>
<comment type="catalytic activity">
    <reaction evidence="17">
        <text>L-threonyl-[protein] + ATP = O-phospho-L-threonyl-[protein] + ADP + H(+)</text>
        <dbReference type="Rhea" id="RHEA:46608"/>
        <dbReference type="Rhea" id="RHEA-COMP:11060"/>
        <dbReference type="Rhea" id="RHEA-COMP:11605"/>
        <dbReference type="ChEBI" id="CHEBI:15378"/>
        <dbReference type="ChEBI" id="CHEBI:30013"/>
        <dbReference type="ChEBI" id="CHEBI:30616"/>
        <dbReference type="ChEBI" id="CHEBI:61977"/>
        <dbReference type="ChEBI" id="CHEBI:456216"/>
        <dbReference type="EC" id="2.7.11.1"/>
    </reaction>
</comment>
<organism evidence="21 22">
    <name type="scientific">Zingiber officinale</name>
    <name type="common">Ginger</name>
    <name type="synonym">Amomum zingiber</name>
    <dbReference type="NCBI Taxonomy" id="94328"/>
    <lineage>
        <taxon>Eukaryota</taxon>
        <taxon>Viridiplantae</taxon>
        <taxon>Streptophyta</taxon>
        <taxon>Embryophyta</taxon>
        <taxon>Tracheophyta</taxon>
        <taxon>Spermatophyta</taxon>
        <taxon>Magnoliopsida</taxon>
        <taxon>Liliopsida</taxon>
        <taxon>Zingiberales</taxon>
        <taxon>Zingiberaceae</taxon>
        <taxon>Zingiber</taxon>
    </lineage>
</organism>
<dbReference type="InterPro" id="IPR017972">
    <property type="entry name" value="Cyt_P450_CS"/>
</dbReference>
<evidence type="ECO:0000256" key="2">
    <source>
        <dbReference type="ARBA" id="ARBA00010617"/>
    </source>
</evidence>
<dbReference type="GO" id="GO:0005506">
    <property type="term" value="F:iron ion binding"/>
    <property type="evidence" value="ECO:0007669"/>
    <property type="project" value="InterPro"/>
</dbReference>
<reference evidence="21 22" key="1">
    <citation type="submission" date="2020-08" db="EMBL/GenBank/DDBJ databases">
        <title>Plant Genome Project.</title>
        <authorList>
            <person name="Zhang R.-G."/>
        </authorList>
    </citation>
    <scope>NUCLEOTIDE SEQUENCE [LARGE SCALE GENOMIC DNA]</scope>
    <source>
        <tissue evidence="21">Rhizome</tissue>
    </source>
</reference>
<dbReference type="Pfam" id="PF00067">
    <property type="entry name" value="p450"/>
    <property type="match status" value="1"/>
</dbReference>
<keyword evidence="10" id="KW-0418">Kinase</keyword>
<evidence type="ECO:0000313" key="21">
    <source>
        <dbReference type="EMBL" id="KAG6518746.1"/>
    </source>
</evidence>
<dbReference type="GO" id="GO:0020037">
    <property type="term" value="F:heme binding"/>
    <property type="evidence" value="ECO:0007669"/>
    <property type="project" value="InterPro"/>
</dbReference>
<evidence type="ECO:0000313" key="22">
    <source>
        <dbReference type="Proteomes" id="UP000734854"/>
    </source>
</evidence>
<dbReference type="InterPro" id="IPR011009">
    <property type="entry name" value="Kinase-like_dom_sf"/>
</dbReference>
<evidence type="ECO:0000256" key="9">
    <source>
        <dbReference type="ARBA" id="ARBA00022741"/>
    </source>
</evidence>
<keyword evidence="13" id="KW-0560">Oxidoreductase</keyword>